<proteinExistence type="predicted"/>
<keyword evidence="1" id="KW-0472">Membrane</keyword>
<reference evidence="2 3" key="1">
    <citation type="submission" date="2017-03" db="EMBL/GenBank/DDBJ databases">
        <title>Whole genome sequences of fourteen strains of Bradyrhizobium canariense and one strain of Bradyrhizobium japonicum isolated from Lupinus (Papilionoideae: Genisteae) species in Algeria.</title>
        <authorList>
            <person name="Crovadore J."/>
            <person name="Chekireb D."/>
            <person name="Brachmann A."/>
            <person name="Chablais R."/>
            <person name="Cochard B."/>
            <person name="Lefort F."/>
        </authorList>
    </citation>
    <scope>NUCLEOTIDE SEQUENCE [LARGE SCALE GENOMIC DNA]</scope>
    <source>
        <strain evidence="2 3">UBMA197</strain>
    </source>
</reference>
<gene>
    <name evidence="2" type="ORF">BSZ19_26800</name>
</gene>
<dbReference type="Proteomes" id="UP000193335">
    <property type="component" value="Unassembled WGS sequence"/>
</dbReference>
<dbReference type="AlphaFoldDB" id="A0A1Y2JJM6"/>
<sequence>MLRRNQRVRLRTMGVVVSALLRRSITISDVVFMITQLVNIIARAIILVLARRFRNHICTAHARQLHVVRELCLENVLS</sequence>
<comment type="caution">
    <text evidence="2">The sequence shown here is derived from an EMBL/GenBank/DDBJ whole genome shotgun (WGS) entry which is preliminary data.</text>
</comment>
<evidence type="ECO:0000256" key="1">
    <source>
        <dbReference type="SAM" id="Phobius"/>
    </source>
</evidence>
<accession>A0A1Y2JJM6</accession>
<dbReference type="EMBL" id="NAFL01000264">
    <property type="protein sequence ID" value="OSJ29779.1"/>
    <property type="molecule type" value="Genomic_DNA"/>
</dbReference>
<name>A0A1Y2JJM6_BRAJP</name>
<evidence type="ECO:0000313" key="3">
    <source>
        <dbReference type="Proteomes" id="UP000193335"/>
    </source>
</evidence>
<evidence type="ECO:0000313" key="2">
    <source>
        <dbReference type="EMBL" id="OSJ29779.1"/>
    </source>
</evidence>
<protein>
    <submittedName>
        <fullName evidence="2">Uncharacterized protein</fullName>
    </submittedName>
</protein>
<keyword evidence="1" id="KW-1133">Transmembrane helix</keyword>
<feature type="transmembrane region" description="Helical" evidence="1">
    <location>
        <begin position="30"/>
        <end position="50"/>
    </location>
</feature>
<keyword evidence="1" id="KW-0812">Transmembrane</keyword>
<organism evidence="2 3">
    <name type="scientific">Bradyrhizobium japonicum</name>
    <dbReference type="NCBI Taxonomy" id="375"/>
    <lineage>
        <taxon>Bacteria</taxon>
        <taxon>Pseudomonadati</taxon>
        <taxon>Pseudomonadota</taxon>
        <taxon>Alphaproteobacteria</taxon>
        <taxon>Hyphomicrobiales</taxon>
        <taxon>Nitrobacteraceae</taxon>
        <taxon>Bradyrhizobium</taxon>
    </lineage>
</organism>